<reference evidence="2 3" key="1">
    <citation type="journal article" date="2017" name="PLoS Biol.">
        <title>The sea cucumber genome provides insights into morphological evolution and visceral regeneration.</title>
        <authorList>
            <person name="Zhang X."/>
            <person name="Sun L."/>
            <person name="Yuan J."/>
            <person name="Sun Y."/>
            <person name="Gao Y."/>
            <person name="Zhang L."/>
            <person name="Li S."/>
            <person name="Dai H."/>
            <person name="Hamel J.F."/>
            <person name="Liu C."/>
            <person name="Yu Y."/>
            <person name="Liu S."/>
            <person name="Lin W."/>
            <person name="Guo K."/>
            <person name="Jin S."/>
            <person name="Xu P."/>
            <person name="Storey K.B."/>
            <person name="Huan P."/>
            <person name="Zhang T."/>
            <person name="Zhou Y."/>
            <person name="Zhang J."/>
            <person name="Lin C."/>
            <person name="Li X."/>
            <person name="Xing L."/>
            <person name="Huo D."/>
            <person name="Sun M."/>
            <person name="Wang L."/>
            <person name="Mercier A."/>
            <person name="Li F."/>
            <person name="Yang H."/>
            <person name="Xiang J."/>
        </authorList>
    </citation>
    <scope>NUCLEOTIDE SEQUENCE [LARGE SCALE GENOMIC DNA]</scope>
    <source>
        <strain evidence="2">Shaxun</strain>
        <tissue evidence="2">Muscle</tissue>
    </source>
</reference>
<dbReference type="PROSITE" id="PS50994">
    <property type="entry name" value="INTEGRASE"/>
    <property type="match status" value="1"/>
</dbReference>
<name>A0A2G8LCQ1_STIJA</name>
<feature type="domain" description="Integrase catalytic" evidence="1">
    <location>
        <begin position="223"/>
        <end position="404"/>
    </location>
</feature>
<proteinExistence type="predicted"/>
<dbReference type="InterPro" id="IPR058913">
    <property type="entry name" value="Integrase_dom_put"/>
</dbReference>
<dbReference type="PANTHER" id="PTHR46791:SF4">
    <property type="match status" value="1"/>
</dbReference>
<dbReference type="InterPro" id="IPR012337">
    <property type="entry name" value="RNaseH-like_sf"/>
</dbReference>
<evidence type="ECO:0000313" key="3">
    <source>
        <dbReference type="Proteomes" id="UP000230750"/>
    </source>
</evidence>
<protein>
    <recommendedName>
        <fullName evidence="1">Integrase catalytic domain-containing protein</fullName>
    </recommendedName>
</protein>
<dbReference type="OrthoDB" id="2686689at2759"/>
<dbReference type="GO" id="GO:0003676">
    <property type="term" value="F:nucleic acid binding"/>
    <property type="evidence" value="ECO:0007669"/>
    <property type="project" value="InterPro"/>
</dbReference>
<accession>A0A2G8LCQ1</accession>
<dbReference type="InterPro" id="IPR001584">
    <property type="entry name" value="Integrase_cat-core"/>
</dbReference>
<dbReference type="EMBL" id="MRZV01000126">
    <property type="protein sequence ID" value="PIK57985.1"/>
    <property type="molecule type" value="Genomic_DNA"/>
</dbReference>
<comment type="caution">
    <text evidence="2">The sequence shown here is derived from an EMBL/GenBank/DDBJ whole genome shotgun (WGS) entry which is preliminary data.</text>
</comment>
<dbReference type="InterPro" id="IPR036397">
    <property type="entry name" value="RNaseH_sf"/>
</dbReference>
<dbReference type="Proteomes" id="UP000230750">
    <property type="component" value="Unassembled WGS sequence"/>
</dbReference>
<gene>
    <name evidence="2" type="ORF">BSL78_05073</name>
</gene>
<dbReference type="AlphaFoldDB" id="A0A2G8LCQ1"/>
<dbReference type="Pfam" id="PF24764">
    <property type="entry name" value="rva_4"/>
    <property type="match status" value="1"/>
</dbReference>
<evidence type="ECO:0000259" key="1">
    <source>
        <dbReference type="PROSITE" id="PS50994"/>
    </source>
</evidence>
<evidence type="ECO:0000313" key="2">
    <source>
        <dbReference type="EMBL" id="PIK57985.1"/>
    </source>
</evidence>
<dbReference type="Gene3D" id="3.30.420.10">
    <property type="entry name" value="Ribonuclease H-like superfamily/Ribonuclease H"/>
    <property type="match status" value="1"/>
</dbReference>
<dbReference type="GO" id="GO:0015074">
    <property type="term" value="P:DNA integration"/>
    <property type="evidence" value="ECO:0007669"/>
    <property type="project" value="InterPro"/>
</dbReference>
<organism evidence="2 3">
    <name type="scientific">Stichopus japonicus</name>
    <name type="common">Sea cucumber</name>
    <dbReference type="NCBI Taxonomy" id="307972"/>
    <lineage>
        <taxon>Eukaryota</taxon>
        <taxon>Metazoa</taxon>
        <taxon>Echinodermata</taxon>
        <taxon>Eleutherozoa</taxon>
        <taxon>Echinozoa</taxon>
        <taxon>Holothuroidea</taxon>
        <taxon>Aspidochirotacea</taxon>
        <taxon>Aspidochirotida</taxon>
        <taxon>Stichopodidae</taxon>
        <taxon>Apostichopus</taxon>
    </lineage>
</organism>
<dbReference type="STRING" id="307972.A0A2G8LCQ1"/>
<keyword evidence="3" id="KW-1185">Reference proteome</keyword>
<dbReference type="PANTHER" id="PTHR46791">
    <property type="entry name" value="EXPRESSED PROTEIN"/>
    <property type="match status" value="1"/>
</dbReference>
<sequence>MNVLQETFSSIPRLVGELNQCVRENQLSIAPRLRTRLEATLELVHEIRHFSSLGEVDREGVNRIYNCLYDCKTRLAELLRIPSTSSEDDRFQCLVERTSSRGRPRISVSQAQIVSQRRIHRGWGAISGVLGISRTTLYRRRRQLQMRTSQGSNYSDITDEELDRIIRDILRISPNAGERIVIGALRGRAICITRQRIRLALRRIDPVGRILRRTRSIVRRTYTVAGPNEVWHLDGNHKLIRWRFVIHGCVDGYSRVITYLRCATNNLAATVFRLFQEATNSYGLPSRVRTDMGVENTEVARFMIQARGSNRGSIMTGLSVHNQRIERLWNEVNQRICSVFREIFFSLEENLLLNPLDEVDMFCLHFVFLDAINEAISEFVTQYNHHPLRTAQNQSPLQLWHSGTLNRFESNSIGVSSILSDDHGNVNEDQWYTVNEADERGVVIPQSQIDIADEVRAQLEDVTNNLPREDYTARYTTARQVLQNLITA</sequence>
<dbReference type="SUPFAM" id="SSF53098">
    <property type="entry name" value="Ribonuclease H-like"/>
    <property type="match status" value="1"/>
</dbReference>